<dbReference type="Proteomes" id="UP000193218">
    <property type="component" value="Unassembled WGS sequence"/>
</dbReference>
<gene>
    <name evidence="1" type="ORF">BD324DRAFT_651570</name>
</gene>
<dbReference type="GeneID" id="33560164"/>
<comment type="caution">
    <text evidence="1">The sequence shown here is derived from an EMBL/GenBank/DDBJ whole genome shotgun (WGS) entry which is preliminary data.</text>
</comment>
<dbReference type="RefSeq" id="XP_021870431.1">
    <property type="nucleotide sequence ID" value="XM_022018355.1"/>
</dbReference>
<evidence type="ECO:0000313" key="2">
    <source>
        <dbReference type="Proteomes" id="UP000193218"/>
    </source>
</evidence>
<dbReference type="EMBL" id="NBSH01000008">
    <property type="protein sequence ID" value="ORX36330.1"/>
    <property type="molecule type" value="Genomic_DNA"/>
</dbReference>
<proteinExistence type="predicted"/>
<name>A0A1Y1UE57_9TREE</name>
<dbReference type="OrthoDB" id="10258744at2759"/>
<protein>
    <submittedName>
        <fullName evidence="1">Uncharacterized protein</fullName>
    </submittedName>
</protein>
<dbReference type="PANTHER" id="PTHR20974">
    <property type="entry name" value="UPF0585 PROTEIN CG18661"/>
    <property type="match status" value="1"/>
</dbReference>
<reference evidence="1 2" key="1">
    <citation type="submission" date="2017-03" db="EMBL/GenBank/DDBJ databases">
        <title>Widespread Adenine N6-methylation of Active Genes in Fungi.</title>
        <authorList>
            <consortium name="DOE Joint Genome Institute"/>
            <person name="Mondo S.J."/>
            <person name="Dannebaum R.O."/>
            <person name="Kuo R.C."/>
            <person name="Louie K.B."/>
            <person name="Bewick A.J."/>
            <person name="Labutti K."/>
            <person name="Haridas S."/>
            <person name="Kuo A."/>
            <person name="Salamov A."/>
            <person name="Ahrendt S.R."/>
            <person name="Lau R."/>
            <person name="Bowen B.P."/>
            <person name="Lipzen A."/>
            <person name="Sullivan W."/>
            <person name="Andreopoulos W.B."/>
            <person name="Clum A."/>
            <person name="Lindquist E."/>
            <person name="Daum C."/>
            <person name="Northen T.R."/>
            <person name="Ramamoorthy G."/>
            <person name="Schmitz R.J."/>
            <person name="Gryganskyi A."/>
            <person name="Culley D."/>
            <person name="Magnuson J."/>
            <person name="James T.Y."/>
            <person name="O'Malley M.A."/>
            <person name="Stajich J.E."/>
            <person name="Spatafora J.W."/>
            <person name="Visel A."/>
            <person name="Grigoriev I.V."/>
        </authorList>
    </citation>
    <scope>NUCLEOTIDE SEQUENCE [LARGE SCALE GENOMIC DNA]</scope>
    <source>
        <strain evidence="1 2">NRRL Y-17943</strain>
    </source>
</reference>
<sequence length="243" mass="27164">MAYPNINSIPGTQQRNLGPVTEALLPLVEELLAVYSDSEVTPRVLELASHPYTHILSWAKRWPSVEWWGSARDTEQIRDIEAVLGSTPTDDRPPSNLRHPIRLDIQSESDWTNLRALLDGQSIQLGGVIMLNLIHCCPLGVPEEIFKHLSGDISSSDVDESLLHSSSSWVAAYGPWKNDDGTYKSDADKAFEESHIRSSDPSLGLRSIQSITSMAERHGFIEDKRVKMPAGNVFVVWRRRVVV</sequence>
<dbReference type="InParanoid" id="A0A1Y1UE57"/>
<dbReference type="Pfam" id="PF06080">
    <property type="entry name" value="DUF938"/>
    <property type="match status" value="1"/>
</dbReference>
<dbReference type="PANTHER" id="PTHR20974:SF0">
    <property type="entry name" value="UPF0585 PROTEIN CG18661"/>
    <property type="match status" value="1"/>
</dbReference>
<organism evidence="1 2">
    <name type="scientific">Kockovaella imperatae</name>
    <dbReference type="NCBI Taxonomy" id="4999"/>
    <lineage>
        <taxon>Eukaryota</taxon>
        <taxon>Fungi</taxon>
        <taxon>Dikarya</taxon>
        <taxon>Basidiomycota</taxon>
        <taxon>Agaricomycotina</taxon>
        <taxon>Tremellomycetes</taxon>
        <taxon>Tremellales</taxon>
        <taxon>Cuniculitremaceae</taxon>
        <taxon>Kockovaella</taxon>
    </lineage>
</organism>
<dbReference type="InterPro" id="IPR010342">
    <property type="entry name" value="DUF938"/>
</dbReference>
<keyword evidence="2" id="KW-1185">Reference proteome</keyword>
<dbReference type="AlphaFoldDB" id="A0A1Y1UE57"/>
<accession>A0A1Y1UE57</accession>
<evidence type="ECO:0000313" key="1">
    <source>
        <dbReference type="EMBL" id="ORX36330.1"/>
    </source>
</evidence>